<gene>
    <name evidence="3" type="ORF">HHA03_07510</name>
    <name evidence="4" type="ORF">SAMN05421839_10646</name>
</gene>
<dbReference type="RefSeq" id="WP_089830500.1">
    <property type="nucleotide sequence ID" value="NZ_BJWI01000007.1"/>
</dbReference>
<dbReference type="Proteomes" id="UP000242243">
    <property type="component" value="Unassembled WGS sequence"/>
</dbReference>
<dbReference type="OrthoDB" id="9778346at2"/>
<evidence type="ECO:0000313" key="6">
    <source>
        <dbReference type="Proteomes" id="UP000321547"/>
    </source>
</evidence>
<evidence type="ECO:0000313" key="4">
    <source>
        <dbReference type="EMBL" id="SFP11596.1"/>
    </source>
</evidence>
<dbReference type="Proteomes" id="UP000321547">
    <property type="component" value="Unassembled WGS sequence"/>
</dbReference>
<evidence type="ECO:0000313" key="5">
    <source>
        <dbReference type="Proteomes" id="UP000242243"/>
    </source>
</evidence>
<keyword evidence="6" id="KW-1185">Reference proteome</keyword>
<organism evidence="4 5">
    <name type="scientific">Halolactibacillus halophilus</name>
    <dbReference type="NCBI Taxonomy" id="306540"/>
    <lineage>
        <taxon>Bacteria</taxon>
        <taxon>Bacillati</taxon>
        <taxon>Bacillota</taxon>
        <taxon>Bacilli</taxon>
        <taxon>Bacillales</taxon>
        <taxon>Bacillaceae</taxon>
        <taxon>Halolactibacillus</taxon>
    </lineage>
</organism>
<evidence type="ECO:0000259" key="2">
    <source>
        <dbReference type="PROSITE" id="PS50943"/>
    </source>
</evidence>
<dbReference type="PROSITE" id="PS50943">
    <property type="entry name" value="HTH_CROC1"/>
    <property type="match status" value="1"/>
</dbReference>
<dbReference type="InterPro" id="IPR001387">
    <property type="entry name" value="Cro/C1-type_HTH"/>
</dbReference>
<evidence type="ECO:0000256" key="1">
    <source>
        <dbReference type="ARBA" id="ARBA00023125"/>
    </source>
</evidence>
<proteinExistence type="predicted"/>
<protein>
    <submittedName>
        <fullName evidence="4">Putative transcriptional regulator</fullName>
    </submittedName>
</protein>
<dbReference type="InterPro" id="IPR010982">
    <property type="entry name" value="Lambda_DNA-bd_dom_sf"/>
</dbReference>
<evidence type="ECO:0000313" key="3">
    <source>
        <dbReference type="EMBL" id="GEM01219.1"/>
    </source>
</evidence>
<accession>A0A1I5MRL8</accession>
<name>A0A1I5MRL8_9BACI</name>
<reference evidence="4 5" key="1">
    <citation type="submission" date="2016-10" db="EMBL/GenBank/DDBJ databases">
        <authorList>
            <person name="de Groot N.N."/>
        </authorList>
    </citation>
    <scope>NUCLEOTIDE SEQUENCE [LARGE SCALE GENOMIC DNA]</scope>
    <source>
        <strain evidence="4 5">DSM 17073</strain>
    </source>
</reference>
<dbReference type="PANTHER" id="PTHR46558">
    <property type="entry name" value="TRACRIPTIONAL REGULATORY PROTEIN-RELATED-RELATED"/>
    <property type="match status" value="1"/>
</dbReference>
<sequence>MNAKLFVARRENRLKQSDVAKKLHISKQTYYKKEKGINCFTQKEMVQLARIFNCTLNDLFWEGEEDEQIPGLNRSHG</sequence>
<dbReference type="Gene3D" id="1.10.260.40">
    <property type="entry name" value="lambda repressor-like DNA-binding domains"/>
    <property type="match status" value="1"/>
</dbReference>
<reference evidence="3 6" key="2">
    <citation type="submission" date="2019-07" db="EMBL/GenBank/DDBJ databases">
        <title>Whole genome shotgun sequence of Halolactibacillus halophilus NBRC 100868.</title>
        <authorList>
            <person name="Hosoyama A."/>
            <person name="Uohara A."/>
            <person name="Ohji S."/>
            <person name="Ichikawa N."/>
        </authorList>
    </citation>
    <scope>NUCLEOTIDE SEQUENCE [LARGE SCALE GENOMIC DNA]</scope>
    <source>
        <strain evidence="3 6">NBRC 100868</strain>
    </source>
</reference>
<dbReference type="CDD" id="cd00093">
    <property type="entry name" value="HTH_XRE"/>
    <property type="match status" value="1"/>
</dbReference>
<dbReference type="SMART" id="SM00530">
    <property type="entry name" value="HTH_XRE"/>
    <property type="match status" value="1"/>
</dbReference>
<dbReference type="EMBL" id="BJWI01000007">
    <property type="protein sequence ID" value="GEM01219.1"/>
    <property type="molecule type" value="Genomic_DNA"/>
</dbReference>
<dbReference type="EMBL" id="FOXC01000006">
    <property type="protein sequence ID" value="SFP11596.1"/>
    <property type="molecule type" value="Genomic_DNA"/>
</dbReference>
<dbReference type="SUPFAM" id="SSF47413">
    <property type="entry name" value="lambda repressor-like DNA-binding domains"/>
    <property type="match status" value="1"/>
</dbReference>
<feature type="domain" description="HTH cro/C1-type" evidence="2">
    <location>
        <begin position="8"/>
        <end position="59"/>
    </location>
</feature>
<keyword evidence="1" id="KW-0238">DNA-binding</keyword>
<dbReference type="AlphaFoldDB" id="A0A1I5MRL8"/>
<dbReference type="STRING" id="306540.SAMN05421839_10646"/>
<dbReference type="GO" id="GO:0003677">
    <property type="term" value="F:DNA binding"/>
    <property type="evidence" value="ECO:0007669"/>
    <property type="project" value="UniProtKB-KW"/>
</dbReference>
<dbReference type="Pfam" id="PF01381">
    <property type="entry name" value="HTH_3"/>
    <property type="match status" value="1"/>
</dbReference>
<dbReference type="PANTHER" id="PTHR46558:SF3">
    <property type="entry name" value="TRANSCRIPTIONAL REGULATOR"/>
    <property type="match status" value="1"/>
</dbReference>